<evidence type="ECO:0000256" key="3">
    <source>
        <dbReference type="ARBA" id="ARBA00022448"/>
    </source>
</evidence>
<dbReference type="Pfam" id="PF07690">
    <property type="entry name" value="MFS_1"/>
    <property type="match status" value="1"/>
</dbReference>
<dbReference type="RefSeq" id="WP_045286824.1">
    <property type="nucleotide sequence ID" value="NZ_CABMND010000003.1"/>
</dbReference>
<dbReference type="NCBIfam" id="TIGR00711">
    <property type="entry name" value="efflux_EmrB"/>
    <property type="match status" value="1"/>
</dbReference>
<feature type="transmembrane region" description="Helical" evidence="8">
    <location>
        <begin position="148"/>
        <end position="167"/>
    </location>
</feature>
<dbReference type="PRINTS" id="PR01036">
    <property type="entry name" value="TCRTETB"/>
</dbReference>
<feature type="transmembrane region" description="Helical" evidence="8">
    <location>
        <begin position="240"/>
        <end position="259"/>
    </location>
</feature>
<comment type="caution">
    <text evidence="10">The sequence shown here is derived from an EMBL/GenBank/DDBJ whole genome shotgun (WGS) entry which is preliminary data.</text>
</comment>
<feature type="transmembrane region" description="Helical" evidence="8">
    <location>
        <begin position="16"/>
        <end position="38"/>
    </location>
</feature>
<comment type="similarity">
    <text evidence="2">Belongs to the major facilitator superfamily. EmrB family.</text>
</comment>
<gene>
    <name evidence="10" type="primary">emrB</name>
    <name evidence="10" type="ORF">SS37_23905</name>
</gene>
<dbReference type="AlphaFoldDB" id="A0A0F1A655"/>
<name>A0A0F1A655_9ENTR</name>
<dbReference type="GeneID" id="72830770"/>
<evidence type="ECO:0000256" key="2">
    <source>
        <dbReference type="ARBA" id="ARBA00008537"/>
    </source>
</evidence>
<dbReference type="InterPro" id="IPR036259">
    <property type="entry name" value="MFS_trans_sf"/>
</dbReference>
<comment type="subcellular location">
    <subcellularLocation>
        <location evidence="1">Cell membrane</location>
        <topology evidence="1">Multi-pass membrane protein</topology>
    </subcellularLocation>
</comment>
<feature type="transmembrane region" description="Helical" evidence="8">
    <location>
        <begin position="307"/>
        <end position="329"/>
    </location>
</feature>
<accession>A0A0F1A655</accession>
<dbReference type="CDD" id="cd17503">
    <property type="entry name" value="MFS_LmrB_MDR_like"/>
    <property type="match status" value="1"/>
</dbReference>
<dbReference type="GO" id="GO:0005886">
    <property type="term" value="C:plasma membrane"/>
    <property type="evidence" value="ECO:0007669"/>
    <property type="project" value="UniProtKB-SubCell"/>
</dbReference>
<dbReference type="PANTHER" id="PTHR42718:SF9">
    <property type="entry name" value="MAJOR FACILITATOR SUPERFAMILY MULTIDRUG TRANSPORTER MFSC"/>
    <property type="match status" value="1"/>
</dbReference>
<evidence type="ECO:0000313" key="11">
    <source>
        <dbReference type="Proteomes" id="UP000033352"/>
    </source>
</evidence>
<reference evidence="10 11" key="1">
    <citation type="submission" date="2015-03" db="EMBL/GenBank/DDBJ databases">
        <authorList>
            <person name="McCorrison J."/>
            <person name="Sanka R."/>
            <person name="Adams M."/>
            <person name="Brinkac L."/>
            <person name="Nierman W."/>
            <person name="Sutton G."/>
            <person name="Nelson K."/>
            <person name="Kiedrowski L."/>
            <person name="Guerrero D."/>
            <person name="Bonomo R."/>
        </authorList>
    </citation>
    <scope>NUCLEOTIDE SEQUENCE [LARGE SCALE GENOMIC DNA]</scope>
    <source>
        <strain evidence="10 11">35699</strain>
    </source>
</reference>
<feature type="transmembrane region" description="Helical" evidence="8">
    <location>
        <begin position="58"/>
        <end position="78"/>
    </location>
</feature>
<dbReference type="Gene3D" id="1.20.1720.10">
    <property type="entry name" value="Multidrug resistance protein D"/>
    <property type="match status" value="1"/>
</dbReference>
<protein>
    <submittedName>
        <fullName evidence="10">Multidrug resistance protein B</fullName>
    </submittedName>
</protein>
<dbReference type="Proteomes" id="UP000033352">
    <property type="component" value="Unassembled WGS sequence"/>
</dbReference>
<feature type="transmembrane region" description="Helical" evidence="8">
    <location>
        <begin position="173"/>
        <end position="195"/>
    </location>
</feature>
<feature type="transmembrane region" description="Helical" evidence="8">
    <location>
        <begin position="482"/>
        <end position="500"/>
    </location>
</feature>
<feature type="transmembrane region" description="Helical" evidence="8">
    <location>
        <begin position="366"/>
        <end position="385"/>
    </location>
</feature>
<keyword evidence="4" id="KW-1003">Cell membrane</keyword>
<dbReference type="Gene3D" id="1.20.1250.20">
    <property type="entry name" value="MFS general substrate transporter like domains"/>
    <property type="match status" value="1"/>
</dbReference>
<dbReference type="PANTHER" id="PTHR42718">
    <property type="entry name" value="MAJOR FACILITATOR SUPERFAMILY MULTIDRUG TRANSPORTER MFSC"/>
    <property type="match status" value="1"/>
</dbReference>
<dbReference type="GO" id="GO:0022857">
    <property type="term" value="F:transmembrane transporter activity"/>
    <property type="evidence" value="ECO:0007669"/>
    <property type="project" value="InterPro"/>
</dbReference>
<evidence type="ECO:0000256" key="7">
    <source>
        <dbReference type="ARBA" id="ARBA00023136"/>
    </source>
</evidence>
<dbReference type="SUPFAM" id="SSF103473">
    <property type="entry name" value="MFS general substrate transporter"/>
    <property type="match status" value="1"/>
</dbReference>
<evidence type="ECO:0000256" key="6">
    <source>
        <dbReference type="ARBA" id="ARBA00022989"/>
    </source>
</evidence>
<organism evidence="10 11">
    <name type="scientific">Enterobacter sichuanensis</name>
    <dbReference type="NCBI Taxonomy" id="2071710"/>
    <lineage>
        <taxon>Bacteria</taxon>
        <taxon>Pseudomonadati</taxon>
        <taxon>Pseudomonadota</taxon>
        <taxon>Gammaproteobacteria</taxon>
        <taxon>Enterobacterales</taxon>
        <taxon>Enterobacteriaceae</taxon>
        <taxon>Enterobacter</taxon>
        <taxon>Enterobacter cloacae complex</taxon>
    </lineage>
</organism>
<evidence type="ECO:0000256" key="4">
    <source>
        <dbReference type="ARBA" id="ARBA00022475"/>
    </source>
</evidence>
<keyword evidence="6 8" id="KW-1133">Transmembrane helix</keyword>
<feature type="transmembrane region" description="Helical" evidence="8">
    <location>
        <begin position="90"/>
        <end position="113"/>
    </location>
</feature>
<dbReference type="InterPro" id="IPR011701">
    <property type="entry name" value="MFS"/>
</dbReference>
<feature type="transmembrane region" description="Helical" evidence="8">
    <location>
        <begin position="207"/>
        <end position="225"/>
    </location>
</feature>
<dbReference type="PATRIC" id="fig|1619248.3.peg.4774"/>
<dbReference type="InterPro" id="IPR020846">
    <property type="entry name" value="MFS_dom"/>
</dbReference>
<evidence type="ECO:0000256" key="5">
    <source>
        <dbReference type="ARBA" id="ARBA00022692"/>
    </source>
</evidence>
<dbReference type="PROSITE" id="PS50850">
    <property type="entry name" value="MFS"/>
    <property type="match status" value="1"/>
</dbReference>
<proteinExistence type="inferred from homology"/>
<evidence type="ECO:0000256" key="8">
    <source>
        <dbReference type="SAM" id="Phobius"/>
    </source>
</evidence>
<evidence type="ECO:0000313" key="10">
    <source>
        <dbReference type="EMBL" id="KJN16330.1"/>
    </source>
</evidence>
<evidence type="ECO:0000259" key="9">
    <source>
        <dbReference type="PROSITE" id="PS50850"/>
    </source>
</evidence>
<keyword evidence="3" id="KW-0813">Transport</keyword>
<dbReference type="InterPro" id="IPR004638">
    <property type="entry name" value="EmrB-like"/>
</dbReference>
<sequence length="514" mass="55995">MSTFVIDKEPPSLKGGMLWIGALVLAMANFLAVLNMTIANVTQPNMAGALGAGTSQGTWIITAYAVAEAITVPLSGWLTTRFGGVRVFSVSVLMFGIFSLLCGLSTSLGMLLLMRVFQGMAGGPLMALSQTLLLRIFPKEKSMQATGLWAMTTLLAPVIGPVLGGWICDHYSWSWVFIINVPMAIAFALVAWSILKIFEDTLVNNSIDIVGFILLVIWVGALQIMLDEGKDLDWFASDEIWVLAIVACIGFLSFCIWELTAEHPIVDIRVFRHRGFSASMFVLALAFGCFFGLNVLTPLWLQYNLGYTTTWAGIVVAWGGLLQVVFSPVAANLSNKIDPRILIFFGCAWLGLDTFWRSYATTDMDYWSICVPLLFMGVGMPLYYVPITGLAMGSVDETEMPSAAGLMNFVRTLSGAFATSLVTTSWQDQRYIAHDKLASVVDPTGDLSQYINSAPQQGGQFVRELFDKMVNSQSMMLSTNNLMMSIGVIFFIAAFAIALAPKPSRVVDAASVGH</sequence>
<keyword evidence="5 8" id="KW-0812">Transmembrane</keyword>
<dbReference type="EMBL" id="JZYX01000076">
    <property type="protein sequence ID" value="KJN16330.1"/>
    <property type="molecule type" value="Genomic_DNA"/>
</dbReference>
<feature type="transmembrane region" description="Helical" evidence="8">
    <location>
        <begin position="280"/>
        <end position="301"/>
    </location>
</feature>
<feature type="domain" description="Major facilitator superfamily (MFS) profile" evidence="9">
    <location>
        <begin position="21"/>
        <end position="505"/>
    </location>
</feature>
<keyword evidence="7 8" id="KW-0472">Membrane</keyword>
<evidence type="ECO:0000256" key="1">
    <source>
        <dbReference type="ARBA" id="ARBA00004651"/>
    </source>
</evidence>